<keyword evidence="2" id="KW-0067">ATP-binding</keyword>
<dbReference type="SMART" id="SM00331">
    <property type="entry name" value="PP2C_SIG"/>
    <property type="match status" value="1"/>
</dbReference>
<dbReference type="PANTHER" id="PTHR35801:SF1">
    <property type="entry name" value="PHOSPHOSERINE PHOSPHATASE RSBX"/>
    <property type="match status" value="1"/>
</dbReference>
<dbReference type="SUPFAM" id="SSF55874">
    <property type="entry name" value="ATPase domain of HSP90 chaperone/DNA topoisomerase II/histidine kinase"/>
    <property type="match status" value="1"/>
</dbReference>
<comment type="caution">
    <text evidence="2">The sequence shown here is derived from an EMBL/GenBank/DDBJ whole genome shotgun (WGS) entry which is preliminary data.</text>
</comment>
<dbReference type="InterPro" id="IPR003594">
    <property type="entry name" value="HATPase_dom"/>
</dbReference>
<organism evidence="2 3">
    <name type="scientific">Uliginosibacterium silvisoli</name>
    <dbReference type="NCBI Taxonomy" id="3114758"/>
    <lineage>
        <taxon>Bacteria</taxon>
        <taxon>Pseudomonadati</taxon>
        <taxon>Pseudomonadota</taxon>
        <taxon>Betaproteobacteria</taxon>
        <taxon>Rhodocyclales</taxon>
        <taxon>Zoogloeaceae</taxon>
        <taxon>Uliginosibacterium</taxon>
    </lineage>
</organism>
<keyword evidence="3" id="KW-1185">Reference proteome</keyword>
<dbReference type="InterPro" id="IPR036890">
    <property type="entry name" value="HATPase_C_sf"/>
</dbReference>
<dbReference type="GO" id="GO:0005524">
    <property type="term" value="F:ATP binding"/>
    <property type="evidence" value="ECO:0007669"/>
    <property type="project" value="UniProtKB-KW"/>
</dbReference>
<evidence type="ECO:0000313" key="3">
    <source>
        <dbReference type="Proteomes" id="UP001331561"/>
    </source>
</evidence>
<dbReference type="Proteomes" id="UP001331561">
    <property type="component" value="Unassembled WGS sequence"/>
</dbReference>
<evidence type="ECO:0000259" key="1">
    <source>
        <dbReference type="SMART" id="SM00331"/>
    </source>
</evidence>
<dbReference type="Pfam" id="PF13581">
    <property type="entry name" value="HATPase_c_2"/>
    <property type="match status" value="1"/>
</dbReference>
<dbReference type="SUPFAM" id="SSF81606">
    <property type="entry name" value="PP2C-like"/>
    <property type="match status" value="1"/>
</dbReference>
<sequence length="355" mass="37423">MRHDYTLEVMRPACHVSFDVTEASQVGEVRRAAVRIAEGLDFDESAAGRVALVVTELGNNLVRHAQRGRLLVAAVTNDSGAMVVEILSLDHGPGIANTLMCMTDGYSTGGTPGTGLGAVQRLSDEFDVFSRTAAGTVILSRVAARLTHVSGAAPGDSATPSAFSVAGVALAAPGEIVCGDAWSVVRHDDRAALLVADGLGHGPYAAEASVAATDVFERMPFAGPSGVIEKVHEGLRATRGAAVAMADIDSNDEVVLFSGAGNIVGRLISGIEDRSLMSQHGTAGMQIGRLQDVRYEWPSHAILVMHSDGLTTRWKLEDAVEILQHHPALIAGWLIRDHCRGRDDATVVVLKRRTA</sequence>
<reference evidence="2 3" key="1">
    <citation type="submission" date="2024-01" db="EMBL/GenBank/DDBJ databases">
        <title>Uliginosibacterium soil sp. nov.</title>
        <authorList>
            <person name="Lv Y."/>
        </authorList>
    </citation>
    <scope>NUCLEOTIDE SEQUENCE [LARGE SCALE GENOMIC DNA]</scope>
    <source>
        <strain evidence="2 3">H3</strain>
    </source>
</reference>
<dbReference type="Gene3D" id="3.30.565.10">
    <property type="entry name" value="Histidine kinase-like ATPase, C-terminal domain"/>
    <property type="match status" value="1"/>
</dbReference>
<dbReference type="Pfam" id="PF07228">
    <property type="entry name" value="SpoIIE"/>
    <property type="match status" value="1"/>
</dbReference>
<dbReference type="Gene3D" id="3.60.40.10">
    <property type="entry name" value="PPM-type phosphatase domain"/>
    <property type="match status" value="1"/>
</dbReference>
<dbReference type="RefSeq" id="WP_327597433.1">
    <property type="nucleotide sequence ID" value="NZ_JAYXHS010000001.1"/>
</dbReference>
<protein>
    <submittedName>
        <fullName evidence="2">ATP-binding protein</fullName>
    </submittedName>
</protein>
<dbReference type="EMBL" id="JAYXHS010000001">
    <property type="protein sequence ID" value="MEC5384455.1"/>
    <property type="molecule type" value="Genomic_DNA"/>
</dbReference>
<name>A0ABU6JZR7_9RHOO</name>
<dbReference type="InterPro" id="IPR039248">
    <property type="entry name" value="Ptase_RsbX"/>
</dbReference>
<evidence type="ECO:0000313" key="2">
    <source>
        <dbReference type="EMBL" id="MEC5384455.1"/>
    </source>
</evidence>
<gene>
    <name evidence="2" type="ORF">VVD49_01900</name>
</gene>
<dbReference type="InterPro" id="IPR036457">
    <property type="entry name" value="PPM-type-like_dom_sf"/>
</dbReference>
<keyword evidence="2" id="KW-0547">Nucleotide-binding</keyword>
<proteinExistence type="predicted"/>
<accession>A0ABU6JZR7</accession>
<dbReference type="InterPro" id="IPR001932">
    <property type="entry name" value="PPM-type_phosphatase-like_dom"/>
</dbReference>
<dbReference type="PANTHER" id="PTHR35801">
    <property type="entry name" value="PHOSPHOSERINE PHOSPHATASE RSBX"/>
    <property type="match status" value="1"/>
</dbReference>
<feature type="domain" description="PPM-type phosphatase" evidence="1">
    <location>
        <begin position="163"/>
        <end position="352"/>
    </location>
</feature>